<protein>
    <submittedName>
        <fullName evidence="2">Uncharacterized protein</fullName>
    </submittedName>
</protein>
<feature type="region of interest" description="Disordered" evidence="1">
    <location>
        <begin position="1"/>
        <end position="24"/>
    </location>
</feature>
<dbReference type="EMBL" id="JANPWB010000002">
    <property type="protein sequence ID" value="KAJ1206367.1"/>
    <property type="molecule type" value="Genomic_DNA"/>
</dbReference>
<gene>
    <name evidence="2" type="ORF">NDU88_001773</name>
</gene>
<sequence>MEGSGISGPEGIHQERKVSDNHLLVPDTLRRSVREKRVRRAVLRAEPERSRGAGDRVCRLCIRVETVGSGRSSPEEATAALFRDIQD</sequence>
<evidence type="ECO:0000313" key="2">
    <source>
        <dbReference type="EMBL" id="KAJ1206367.1"/>
    </source>
</evidence>
<comment type="caution">
    <text evidence="2">The sequence shown here is derived from an EMBL/GenBank/DDBJ whole genome shotgun (WGS) entry which is preliminary data.</text>
</comment>
<keyword evidence="3" id="KW-1185">Reference proteome</keyword>
<evidence type="ECO:0000313" key="3">
    <source>
        <dbReference type="Proteomes" id="UP001066276"/>
    </source>
</evidence>
<dbReference type="AlphaFoldDB" id="A0AAV7W0G6"/>
<accession>A0AAV7W0G6</accession>
<organism evidence="2 3">
    <name type="scientific">Pleurodeles waltl</name>
    <name type="common">Iberian ribbed newt</name>
    <dbReference type="NCBI Taxonomy" id="8319"/>
    <lineage>
        <taxon>Eukaryota</taxon>
        <taxon>Metazoa</taxon>
        <taxon>Chordata</taxon>
        <taxon>Craniata</taxon>
        <taxon>Vertebrata</taxon>
        <taxon>Euteleostomi</taxon>
        <taxon>Amphibia</taxon>
        <taxon>Batrachia</taxon>
        <taxon>Caudata</taxon>
        <taxon>Salamandroidea</taxon>
        <taxon>Salamandridae</taxon>
        <taxon>Pleurodelinae</taxon>
        <taxon>Pleurodeles</taxon>
    </lineage>
</organism>
<reference evidence="2" key="1">
    <citation type="journal article" date="2022" name="bioRxiv">
        <title>Sequencing and chromosome-scale assembly of the giantPleurodeles waltlgenome.</title>
        <authorList>
            <person name="Brown T."/>
            <person name="Elewa A."/>
            <person name="Iarovenko S."/>
            <person name="Subramanian E."/>
            <person name="Araus A.J."/>
            <person name="Petzold A."/>
            <person name="Susuki M."/>
            <person name="Suzuki K.-i.T."/>
            <person name="Hayashi T."/>
            <person name="Toyoda A."/>
            <person name="Oliveira C."/>
            <person name="Osipova E."/>
            <person name="Leigh N.D."/>
            <person name="Simon A."/>
            <person name="Yun M.H."/>
        </authorList>
    </citation>
    <scope>NUCLEOTIDE SEQUENCE</scope>
    <source>
        <strain evidence="2">20211129_DDA</strain>
        <tissue evidence="2">Liver</tissue>
    </source>
</reference>
<name>A0AAV7W0G6_PLEWA</name>
<evidence type="ECO:0000256" key="1">
    <source>
        <dbReference type="SAM" id="MobiDB-lite"/>
    </source>
</evidence>
<dbReference type="Proteomes" id="UP001066276">
    <property type="component" value="Chromosome 1_2"/>
</dbReference>
<proteinExistence type="predicted"/>